<dbReference type="EMBL" id="JASCZI010120959">
    <property type="protein sequence ID" value="MED6158229.1"/>
    <property type="molecule type" value="Genomic_DNA"/>
</dbReference>
<reference evidence="1 2" key="1">
    <citation type="journal article" date="2023" name="Plants (Basel)">
        <title>Bridging the Gap: Combining Genomics and Transcriptomics Approaches to Understand Stylosanthes scabra, an Orphan Legume from the Brazilian Caatinga.</title>
        <authorList>
            <person name="Ferreira-Neto J.R.C."/>
            <person name="da Silva M.D."/>
            <person name="Binneck E."/>
            <person name="de Melo N.F."/>
            <person name="da Silva R.H."/>
            <person name="de Melo A.L.T.M."/>
            <person name="Pandolfi V."/>
            <person name="Bustamante F.O."/>
            <person name="Brasileiro-Vidal A.C."/>
            <person name="Benko-Iseppon A.M."/>
        </authorList>
    </citation>
    <scope>NUCLEOTIDE SEQUENCE [LARGE SCALE GENOMIC DNA]</scope>
    <source>
        <tissue evidence="1">Leaves</tissue>
    </source>
</reference>
<comment type="caution">
    <text evidence="1">The sequence shown here is derived from an EMBL/GenBank/DDBJ whole genome shotgun (WGS) entry which is preliminary data.</text>
</comment>
<gene>
    <name evidence="1" type="ORF">PIB30_030851</name>
</gene>
<accession>A0ABU6UAY2</accession>
<keyword evidence="2" id="KW-1185">Reference proteome</keyword>
<evidence type="ECO:0000313" key="1">
    <source>
        <dbReference type="EMBL" id="MED6158229.1"/>
    </source>
</evidence>
<sequence>MKGKSRKVGIGLEPRAFLTRYTDDERKHDRVRGIRIDYAANKDRTRSNKRVATRSLHPVSNYRVQDSGRLPNELTHETIFVVRKTGVAIV</sequence>
<evidence type="ECO:0000313" key="2">
    <source>
        <dbReference type="Proteomes" id="UP001341840"/>
    </source>
</evidence>
<name>A0ABU6UAY2_9FABA</name>
<protein>
    <submittedName>
        <fullName evidence="1">Uncharacterized protein</fullName>
    </submittedName>
</protein>
<organism evidence="1 2">
    <name type="scientific">Stylosanthes scabra</name>
    <dbReference type="NCBI Taxonomy" id="79078"/>
    <lineage>
        <taxon>Eukaryota</taxon>
        <taxon>Viridiplantae</taxon>
        <taxon>Streptophyta</taxon>
        <taxon>Embryophyta</taxon>
        <taxon>Tracheophyta</taxon>
        <taxon>Spermatophyta</taxon>
        <taxon>Magnoliopsida</taxon>
        <taxon>eudicotyledons</taxon>
        <taxon>Gunneridae</taxon>
        <taxon>Pentapetalae</taxon>
        <taxon>rosids</taxon>
        <taxon>fabids</taxon>
        <taxon>Fabales</taxon>
        <taxon>Fabaceae</taxon>
        <taxon>Papilionoideae</taxon>
        <taxon>50 kb inversion clade</taxon>
        <taxon>dalbergioids sensu lato</taxon>
        <taxon>Dalbergieae</taxon>
        <taxon>Pterocarpus clade</taxon>
        <taxon>Stylosanthes</taxon>
    </lineage>
</organism>
<dbReference type="Proteomes" id="UP001341840">
    <property type="component" value="Unassembled WGS sequence"/>
</dbReference>
<proteinExistence type="predicted"/>